<name>A0A0H5Q4W7_9ZZZZ</name>
<accession>A0A0H5Q4W7</accession>
<reference evidence="1" key="1">
    <citation type="submission" date="2015-06" db="EMBL/GenBank/DDBJ databases">
        <authorList>
            <person name="Joergensen T."/>
        </authorList>
    </citation>
    <scope>NUCLEOTIDE SEQUENCE</scope>
    <source>
        <plasmid evidence="1">pRGFK1363</plasmid>
    </source>
</reference>
<geneLocation type="plasmid" evidence="1">
    <name>pRGFK1363</name>
</geneLocation>
<organism evidence="1">
    <name type="scientific">uncultured prokaryote</name>
    <dbReference type="NCBI Taxonomy" id="198431"/>
    <lineage>
        <taxon>unclassified sequences</taxon>
        <taxon>environmental samples</taxon>
    </lineage>
</organism>
<evidence type="ECO:0000313" key="1">
    <source>
        <dbReference type="EMBL" id="CRY97076.1"/>
    </source>
</evidence>
<dbReference type="AlphaFoldDB" id="A0A0H5Q4W7"/>
<reference evidence="1" key="2">
    <citation type="submission" date="2015-07" db="EMBL/GenBank/DDBJ databases">
        <title>Plasmids, circular viruses and viroids from rat gut.</title>
        <authorList>
            <person name="Jorgensen T.J."/>
            <person name="Hansen M.A."/>
            <person name="Xu Z."/>
            <person name="Tabak M.A."/>
            <person name="Sorensen S.J."/>
            <person name="Hansen L.H."/>
        </authorList>
    </citation>
    <scope>NUCLEOTIDE SEQUENCE</scope>
    <source>
        <plasmid evidence="1">pRGFK1363</plasmid>
    </source>
</reference>
<dbReference type="EMBL" id="LN853924">
    <property type="protein sequence ID" value="CRY97076.1"/>
    <property type="molecule type" value="Genomic_DNA"/>
</dbReference>
<protein>
    <submittedName>
        <fullName evidence="1">Uncharacterized protein</fullName>
    </submittedName>
</protein>
<sequence length="51" mass="5744">MYFFSTRLIQDNNLGQGYGILVQNGLKKTAQNHTFGKRTIGKRKDSGKVRG</sequence>
<proteinExistence type="predicted"/>
<keyword evidence="1" id="KW-0614">Plasmid</keyword>